<reference evidence="1 2" key="1">
    <citation type="submission" date="2021-06" db="EMBL/GenBank/DDBJ databases">
        <title>A haploid diamondback moth (Plutella xylostella L.) genome assembly resolves 31 chromosomes and identifies a diamide resistance mutation.</title>
        <authorList>
            <person name="Ward C.M."/>
            <person name="Perry K.D."/>
            <person name="Baker G."/>
            <person name="Powis K."/>
            <person name="Heckel D.G."/>
            <person name="Baxter S.W."/>
        </authorList>
    </citation>
    <scope>NUCLEOTIDE SEQUENCE [LARGE SCALE GENOMIC DNA]</scope>
    <source>
        <strain evidence="1 2">LV</strain>
        <tissue evidence="1">Single pupa</tissue>
    </source>
</reference>
<organism evidence="1 2">
    <name type="scientific">Plutella xylostella</name>
    <name type="common">Diamondback moth</name>
    <name type="synonym">Plutella maculipennis</name>
    <dbReference type="NCBI Taxonomy" id="51655"/>
    <lineage>
        <taxon>Eukaryota</taxon>
        <taxon>Metazoa</taxon>
        <taxon>Ecdysozoa</taxon>
        <taxon>Arthropoda</taxon>
        <taxon>Hexapoda</taxon>
        <taxon>Insecta</taxon>
        <taxon>Pterygota</taxon>
        <taxon>Neoptera</taxon>
        <taxon>Endopterygota</taxon>
        <taxon>Lepidoptera</taxon>
        <taxon>Glossata</taxon>
        <taxon>Ditrysia</taxon>
        <taxon>Yponomeutoidea</taxon>
        <taxon>Plutellidae</taxon>
        <taxon>Plutella</taxon>
    </lineage>
</organism>
<evidence type="ECO:0000313" key="2">
    <source>
        <dbReference type="Proteomes" id="UP000823941"/>
    </source>
</evidence>
<proteinExistence type="predicted"/>
<keyword evidence="2" id="KW-1185">Reference proteome</keyword>
<accession>A0ABQ7QPW3</accession>
<sequence>MFVAVLSAVCKFKAGYEVFGDVTGQEMNPVLPCGAPAPALAPAPARYFLSMLCTLRESETSIIEYNNS</sequence>
<dbReference type="EMBL" id="JAHIBW010000010">
    <property type="protein sequence ID" value="KAG7307067.1"/>
    <property type="molecule type" value="Genomic_DNA"/>
</dbReference>
<protein>
    <submittedName>
        <fullName evidence="1">Uncharacterized protein</fullName>
    </submittedName>
</protein>
<name>A0ABQ7QPW3_PLUXY</name>
<gene>
    <name evidence="1" type="ORF">JYU34_007201</name>
</gene>
<dbReference type="Proteomes" id="UP000823941">
    <property type="component" value="Chromosome 10"/>
</dbReference>
<comment type="caution">
    <text evidence="1">The sequence shown here is derived from an EMBL/GenBank/DDBJ whole genome shotgun (WGS) entry which is preliminary data.</text>
</comment>
<evidence type="ECO:0000313" key="1">
    <source>
        <dbReference type="EMBL" id="KAG7307067.1"/>
    </source>
</evidence>